<name>D7E9J1_METEZ</name>
<dbReference type="RefSeq" id="WP_013194828.1">
    <property type="nucleotide sequence ID" value="NC_014253.1"/>
</dbReference>
<dbReference type="STRING" id="644295.Metev_1407"/>
<accession>D7E9J1</accession>
<reference evidence="2 3" key="1">
    <citation type="submission" date="2010-06" db="EMBL/GenBank/DDBJ databases">
        <title>Complete sequence chromosome of Methanohalobium evestigatum Z-7303.</title>
        <authorList>
            <consortium name="US DOE Joint Genome Institute"/>
            <person name="Lucas S."/>
            <person name="Copeland A."/>
            <person name="Lapidus A."/>
            <person name="Cheng J.-F."/>
            <person name="Bruce D."/>
            <person name="Goodwin L."/>
            <person name="Pitluck S."/>
            <person name="Saunders E."/>
            <person name="Detter J.C."/>
            <person name="Han C."/>
            <person name="Tapia R."/>
            <person name="Land M."/>
            <person name="Hauser L."/>
            <person name="Kyrpides N."/>
            <person name="Mikhailova N."/>
            <person name="Sieprawska-Lupa M."/>
            <person name="Whitman W.B."/>
            <person name="Anderson I."/>
            <person name="Woyke T."/>
        </authorList>
    </citation>
    <scope>NUCLEOTIDE SEQUENCE [LARGE SCALE GENOMIC DNA]</scope>
    <source>
        <strain evidence="3">ATCC BAA-1072 / DSM 3721 / NBRC 107634 / OCM 161 / Z-7303</strain>
    </source>
</reference>
<dbReference type="AlphaFoldDB" id="D7E9J1"/>
<feature type="compositionally biased region" description="Polar residues" evidence="1">
    <location>
        <begin position="27"/>
        <end position="40"/>
    </location>
</feature>
<evidence type="ECO:0000256" key="1">
    <source>
        <dbReference type="SAM" id="MobiDB-lite"/>
    </source>
</evidence>
<dbReference type="GeneID" id="9347044"/>
<protein>
    <submittedName>
        <fullName evidence="2">Uncharacterized protein</fullName>
    </submittedName>
</protein>
<feature type="region of interest" description="Disordered" evidence="1">
    <location>
        <begin position="27"/>
        <end position="48"/>
    </location>
</feature>
<keyword evidence="3" id="KW-1185">Reference proteome</keyword>
<dbReference type="InterPro" id="IPR026452">
    <property type="entry name" value="Surf_glycop_sig_pep"/>
</dbReference>
<dbReference type="Proteomes" id="UP000000391">
    <property type="component" value="Chromosome"/>
</dbReference>
<evidence type="ECO:0000313" key="3">
    <source>
        <dbReference type="Proteomes" id="UP000000391"/>
    </source>
</evidence>
<dbReference type="KEGG" id="mev:Metev_1407"/>
<dbReference type="EMBL" id="CP002069">
    <property type="protein sequence ID" value="ADI74263.1"/>
    <property type="molecule type" value="Genomic_DNA"/>
</dbReference>
<gene>
    <name evidence="2" type="ordered locus">Metev_1407</name>
</gene>
<dbReference type="HOGENOM" id="CLU_079273_0_0_2"/>
<proteinExistence type="predicted"/>
<organism evidence="2 3">
    <name type="scientific">Methanohalobium evestigatum (strain ATCC BAA-1072 / DSM 3721 / NBRC 107634 / OCM 161 / Z-7303)</name>
    <dbReference type="NCBI Taxonomy" id="644295"/>
    <lineage>
        <taxon>Archaea</taxon>
        <taxon>Methanobacteriati</taxon>
        <taxon>Methanobacteriota</taxon>
        <taxon>Stenosarchaea group</taxon>
        <taxon>Methanomicrobia</taxon>
        <taxon>Methanosarcinales</taxon>
        <taxon>Methanosarcinaceae</taxon>
        <taxon>Methanohalobium</taxon>
    </lineage>
</organism>
<sequence length="289" mass="32065" precursor="true">MKQKLIAIFLAFIMVGSVIPYLFSGSSQPEENNPEDQTNAPGFESVSGKHVDHKFNSIDDALKMTPEGVVSAQYFDISKIKGTPIENLINLNRTAPQGMYNANITKTYSANYNGSQFQLHTFTPEIVAFQYTSKSYNGYQLLGRSNGIYNVIGNPTILGSEEKVKDVIDVLSKDSENTDKFDRIISYSNPDAEIQVVQDIPNDFADQYYLGISKLGNNNYQRNIVYLNPSNSTIDNISQLEANSTERGVEFNTTTEGDVTKVVVEGNLMSVISEPQPHSSMNNTNQTQP</sequence>
<dbReference type="NCBIfam" id="TIGR04207">
    <property type="entry name" value="halo_sig_pep"/>
    <property type="match status" value="1"/>
</dbReference>
<dbReference type="OrthoDB" id="147885at2157"/>
<evidence type="ECO:0000313" key="2">
    <source>
        <dbReference type="EMBL" id="ADI74263.1"/>
    </source>
</evidence>